<feature type="transmembrane region" description="Helical" evidence="1">
    <location>
        <begin position="66"/>
        <end position="84"/>
    </location>
</feature>
<evidence type="ECO:0000313" key="2">
    <source>
        <dbReference type="EMBL" id="CAD8212952.1"/>
    </source>
</evidence>
<accession>A0A8S1YND4</accession>
<proteinExistence type="predicted"/>
<keyword evidence="3" id="KW-1185">Reference proteome</keyword>
<keyword evidence="1" id="KW-0812">Transmembrane</keyword>
<dbReference type="EMBL" id="CAJJDO010000172">
    <property type="protein sequence ID" value="CAD8212952.1"/>
    <property type="molecule type" value="Genomic_DNA"/>
</dbReference>
<dbReference type="Proteomes" id="UP000689195">
    <property type="component" value="Unassembled WGS sequence"/>
</dbReference>
<organism evidence="2 3">
    <name type="scientific">Paramecium pentaurelia</name>
    <dbReference type="NCBI Taxonomy" id="43138"/>
    <lineage>
        <taxon>Eukaryota</taxon>
        <taxon>Sar</taxon>
        <taxon>Alveolata</taxon>
        <taxon>Ciliophora</taxon>
        <taxon>Intramacronucleata</taxon>
        <taxon>Oligohymenophorea</taxon>
        <taxon>Peniculida</taxon>
        <taxon>Parameciidae</taxon>
        <taxon>Paramecium</taxon>
    </lineage>
</organism>
<dbReference type="AlphaFoldDB" id="A0A8S1YND4"/>
<name>A0A8S1YND4_9CILI</name>
<keyword evidence="1" id="KW-1133">Transmembrane helix</keyword>
<evidence type="ECO:0000313" key="3">
    <source>
        <dbReference type="Proteomes" id="UP000689195"/>
    </source>
</evidence>
<protein>
    <submittedName>
        <fullName evidence="2">Uncharacterized protein</fullName>
    </submittedName>
</protein>
<keyword evidence="1" id="KW-0472">Membrane</keyword>
<comment type="caution">
    <text evidence="2">The sequence shown here is derived from an EMBL/GenBank/DDBJ whole genome shotgun (WGS) entry which is preliminary data.</text>
</comment>
<gene>
    <name evidence="2" type="ORF">PPENT_87.1.T1720040</name>
</gene>
<reference evidence="2" key="1">
    <citation type="submission" date="2021-01" db="EMBL/GenBank/DDBJ databases">
        <authorList>
            <consortium name="Genoscope - CEA"/>
            <person name="William W."/>
        </authorList>
    </citation>
    <scope>NUCLEOTIDE SEQUENCE</scope>
</reference>
<evidence type="ECO:0000256" key="1">
    <source>
        <dbReference type="SAM" id="Phobius"/>
    </source>
</evidence>
<sequence>MIIKVHLNIICIKKDQRINLKGSSNMSQALSNAQSDMFISSIMKIPPHKVNNAVAVFTLPKSQSEVFLYVLIIISGNCILFSHYI</sequence>